<dbReference type="AlphaFoldDB" id="A0AAN9BS35"/>
<evidence type="ECO:0000256" key="4">
    <source>
        <dbReference type="ARBA" id="ARBA00022502"/>
    </source>
</evidence>
<dbReference type="PANTHER" id="PTHR21072">
    <property type="entry name" value="GPI TRANSAMIDASE COMPONENT PIG-S"/>
    <property type="match status" value="1"/>
</dbReference>
<accession>A0AAN9BS35</accession>
<evidence type="ECO:0000313" key="12">
    <source>
        <dbReference type="Proteomes" id="UP001374579"/>
    </source>
</evidence>
<dbReference type="EMBL" id="JBAMIC010000003">
    <property type="protein sequence ID" value="KAK7110622.1"/>
    <property type="molecule type" value="Genomic_DNA"/>
</dbReference>
<reference evidence="11 12" key="1">
    <citation type="submission" date="2024-02" db="EMBL/GenBank/DDBJ databases">
        <title>Chromosome-scale genome assembly of the rough periwinkle Littorina saxatilis.</title>
        <authorList>
            <person name="De Jode A."/>
            <person name="Faria R."/>
            <person name="Formenti G."/>
            <person name="Sims Y."/>
            <person name="Smith T.P."/>
            <person name="Tracey A."/>
            <person name="Wood J.M.D."/>
            <person name="Zagrodzka Z.B."/>
            <person name="Johannesson K."/>
            <person name="Butlin R.K."/>
            <person name="Leder E.H."/>
        </authorList>
    </citation>
    <scope>NUCLEOTIDE SEQUENCE [LARGE SCALE GENOMIC DNA]</scope>
    <source>
        <strain evidence="11">Snail1</strain>
        <tissue evidence="11">Muscle</tissue>
    </source>
</reference>
<keyword evidence="8 10" id="KW-0472">Membrane</keyword>
<dbReference type="Proteomes" id="UP001374579">
    <property type="component" value="Unassembled WGS sequence"/>
</dbReference>
<feature type="transmembrane region" description="Helical" evidence="10">
    <location>
        <begin position="508"/>
        <end position="533"/>
    </location>
</feature>
<keyword evidence="9" id="KW-0325">Glycoprotein</keyword>
<feature type="transmembrane region" description="Helical" evidence="10">
    <location>
        <begin position="12"/>
        <end position="32"/>
    </location>
</feature>
<name>A0AAN9BS35_9CAEN</name>
<evidence type="ECO:0000256" key="10">
    <source>
        <dbReference type="SAM" id="Phobius"/>
    </source>
</evidence>
<comment type="subcellular location">
    <subcellularLocation>
        <location evidence="1">Endoplasmic reticulum membrane</location>
        <topology evidence="1">Multi-pass membrane protein</topology>
    </subcellularLocation>
</comment>
<dbReference type="PANTHER" id="PTHR21072:SF13">
    <property type="entry name" value="GPI TRANSAMIDASE COMPONENT PIG-S"/>
    <property type="match status" value="1"/>
</dbReference>
<keyword evidence="6" id="KW-0256">Endoplasmic reticulum</keyword>
<comment type="caution">
    <text evidence="11">The sequence shown here is derived from an EMBL/GenBank/DDBJ whole genome shotgun (WGS) entry which is preliminary data.</text>
</comment>
<dbReference type="GO" id="GO:0042765">
    <property type="term" value="C:GPI-anchor transamidase complex"/>
    <property type="evidence" value="ECO:0007669"/>
    <property type="project" value="InterPro"/>
</dbReference>
<keyword evidence="12" id="KW-1185">Reference proteome</keyword>
<sequence>MAGEDEKEKFTQTYAALGIGLVCILIGVPLWWKTTEIYRVQLPYADIHRLAETKIQYSVEIEVISFNSKLTKSLPDIAKSLQTSLTRDKRSSVQPVYQVRVRDANNKETSLWKKSKTLDDLDEAFWELTKLRHSKYTILFLPESSNLRARPQYVGRFGNVIVTVSKEGITDMLQQLVPTIQEVLVREGAVEKSLDAAQGLRTQKPDKESMRWFRSNPGYDVTFTLVNPQPDVLDVQWNIQAGIEGYLKPFLDKLANFSDISVASQVLHYVGLVASPKKDSSEKFHFYTEQDLPRMINPLEAKLGSHASNNPTLNFVVYVPGKASSPVYIRDQNGERVASNSFLSPRWGGILIYNAEARSKAAGPTTVDIDIKHIMEVFLTQMRLLLNIHVQTPNQQVSFAELGKEAITEWELSGWLRCRCVENLATAKASLQSLAQLLDQIVNIVINDDIGREVEDAVRSIEHSEELLAGGHLHDAFIESRNAIVASEKAFFDQSLLELLYFPEDQKFAIYIPLFLPISIPVLTSIVQAVKWLKQHRREKLKSQ</sequence>
<organism evidence="11 12">
    <name type="scientific">Littorina saxatilis</name>
    <dbReference type="NCBI Taxonomy" id="31220"/>
    <lineage>
        <taxon>Eukaryota</taxon>
        <taxon>Metazoa</taxon>
        <taxon>Spiralia</taxon>
        <taxon>Lophotrochozoa</taxon>
        <taxon>Mollusca</taxon>
        <taxon>Gastropoda</taxon>
        <taxon>Caenogastropoda</taxon>
        <taxon>Littorinimorpha</taxon>
        <taxon>Littorinoidea</taxon>
        <taxon>Littorinidae</taxon>
        <taxon>Littorina</taxon>
    </lineage>
</organism>
<comment type="similarity">
    <text evidence="3">Belongs to the PIGS family.</text>
</comment>
<dbReference type="InterPro" id="IPR019540">
    <property type="entry name" value="PtdIno-glycan_biosynth_class_S"/>
</dbReference>
<proteinExistence type="inferred from homology"/>
<evidence type="ECO:0008006" key="13">
    <source>
        <dbReference type="Google" id="ProtNLM"/>
    </source>
</evidence>
<evidence type="ECO:0000256" key="6">
    <source>
        <dbReference type="ARBA" id="ARBA00022824"/>
    </source>
</evidence>
<keyword evidence="7 10" id="KW-1133">Transmembrane helix</keyword>
<comment type="pathway">
    <text evidence="2">Glycolipid biosynthesis; glycosylphosphatidylinositol-anchor biosynthesis.</text>
</comment>
<dbReference type="GO" id="GO:0006506">
    <property type="term" value="P:GPI anchor biosynthetic process"/>
    <property type="evidence" value="ECO:0007669"/>
    <property type="project" value="UniProtKB-KW"/>
</dbReference>
<evidence type="ECO:0000256" key="7">
    <source>
        <dbReference type="ARBA" id="ARBA00022989"/>
    </source>
</evidence>
<evidence type="ECO:0000256" key="8">
    <source>
        <dbReference type="ARBA" id="ARBA00023136"/>
    </source>
</evidence>
<dbReference type="Pfam" id="PF10510">
    <property type="entry name" value="PIG-S"/>
    <property type="match status" value="1"/>
</dbReference>
<evidence type="ECO:0000256" key="3">
    <source>
        <dbReference type="ARBA" id="ARBA00005316"/>
    </source>
</evidence>
<keyword evidence="4" id="KW-0337">GPI-anchor biosynthesis</keyword>
<dbReference type="GO" id="GO:0016255">
    <property type="term" value="P:attachment of GPI anchor to protein"/>
    <property type="evidence" value="ECO:0007669"/>
    <property type="project" value="InterPro"/>
</dbReference>
<evidence type="ECO:0000256" key="5">
    <source>
        <dbReference type="ARBA" id="ARBA00022692"/>
    </source>
</evidence>
<evidence type="ECO:0000256" key="1">
    <source>
        <dbReference type="ARBA" id="ARBA00004477"/>
    </source>
</evidence>
<evidence type="ECO:0000313" key="11">
    <source>
        <dbReference type="EMBL" id="KAK7110622.1"/>
    </source>
</evidence>
<evidence type="ECO:0000256" key="2">
    <source>
        <dbReference type="ARBA" id="ARBA00004687"/>
    </source>
</evidence>
<evidence type="ECO:0000256" key="9">
    <source>
        <dbReference type="ARBA" id="ARBA00023180"/>
    </source>
</evidence>
<gene>
    <name evidence="11" type="ORF">V1264_014462</name>
</gene>
<protein>
    <recommendedName>
        <fullName evidence="13">GPI transamidase component PIG-S</fullName>
    </recommendedName>
</protein>
<keyword evidence="5 10" id="KW-0812">Transmembrane</keyword>